<proteinExistence type="inferred from homology"/>
<evidence type="ECO:0000313" key="4">
    <source>
        <dbReference type="EMBL" id="EJN94498.1"/>
    </source>
</evidence>
<dbReference type="Gene3D" id="1.10.132.50">
    <property type="entry name" value="ATP synthase (C/AC39) subunit, domain 3"/>
    <property type="match status" value="1"/>
</dbReference>
<dbReference type="InterPro" id="IPR036079">
    <property type="entry name" value="ATPase_csu/dsu_sf"/>
</dbReference>
<accession>A0ABP2R060</accession>
<gene>
    <name evidence="4" type="ORF">SRA_08171</name>
</gene>
<dbReference type="InterPro" id="IPR050873">
    <property type="entry name" value="V-ATPase_V0D/AC39_subunit"/>
</dbReference>
<evidence type="ECO:0000256" key="2">
    <source>
        <dbReference type="ARBA" id="ARBA00022448"/>
    </source>
</evidence>
<dbReference type="PANTHER" id="PTHR38682:SF1">
    <property type="entry name" value="V-TYPE ATP SYNTHASE SUBUNIT C"/>
    <property type="match status" value="1"/>
</dbReference>
<keyword evidence="3" id="KW-0406">Ion transport</keyword>
<dbReference type="InterPro" id="IPR035067">
    <property type="entry name" value="V-type_ATPase_csu/dsu"/>
</dbReference>
<sequence>MDASQFSQINTTISVKERELITPEQFEKLLQAPDPESLVLLLQTSSYHLSAADLEDLNLIERQLTSGLAREYAWAFVESPDRDIVSLFALRYVYHNIKVFFKARATKQELKHLLIPIGSESLEALEHLISTFSSDNFPEFMVDELAMIWAEYEDYKDIRVLEIGTDLAYFKHLKHLANQIELESEVFSQAISLMIDFYNVITVQRALSQEKPQSFMMQLLSDEGSLPAKDFIELVQTGDLISWFNQINPDSFNTAFASFEEKMRQGSISAVDLEYLYDLVQFQLLDPAKYTAEGPLVLARYLLCREFEVKNLRLLLSAISNQLPLELVKERMRPIYGQ</sequence>
<dbReference type="Gene3D" id="1.20.1690.10">
    <property type="entry name" value="V-type ATP synthase subunit C domain"/>
    <property type="match status" value="2"/>
</dbReference>
<organism evidence="4 5">
    <name type="scientific">Streptococcus ratti FA-1 = DSM 20564</name>
    <dbReference type="NCBI Taxonomy" id="699248"/>
    <lineage>
        <taxon>Bacteria</taxon>
        <taxon>Bacillati</taxon>
        <taxon>Bacillota</taxon>
        <taxon>Bacilli</taxon>
        <taxon>Lactobacillales</taxon>
        <taxon>Streptococcaceae</taxon>
        <taxon>Streptococcus</taxon>
    </lineage>
</organism>
<dbReference type="SUPFAM" id="SSF103486">
    <property type="entry name" value="V-type ATP synthase subunit C"/>
    <property type="match status" value="1"/>
</dbReference>
<keyword evidence="5" id="KW-1185">Reference proteome</keyword>
<comment type="similarity">
    <text evidence="1">Belongs to the V-ATPase V0D/AC39 subunit family.</text>
</comment>
<dbReference type="RefSeq" id="WP_003089543.1">
    <property type="nucleotide sequence ID" value="NZ_AJTZ01000005.1"/>
</dbReference>
<comment type="caution">
    <text evidence="4">The sequence shown here is derived from an EMBL/GenBank/DDBJ whole genome shotgun (WGS) entry which is preliminary data.</text>
</comment>
<dbReference type="EMBL" id="AJTZ01000005">
    <property type="protein sequence ID" value="EJN94498.1"/>
    <property type="molecule type" value="Genomic_DNA"/>
</dbReference>
<protein>
    <submittedName>
        <fullName evidence="4">V-type sodium ATP synthase subunit C</fullName>
    </submittedName>
</protein>
<evidence type="ECO:0000256" key="3">
    <source>
        <dbReference type="ARBA" id="ARBA00023065"/>
    </source>
</evidence>
<dbReference type="Proteomes" id="UP000007815">
    <property type="component" value="Unassembled WGS sequence"/>
</dbReference>
<keyword evidence="2" id="KW-0813">Transport</keyword>
<name>A0ABP2R060_STRRT</name>
<reference evidence="4 5" key="1">
    <citation type="submission" date="2009-12" db="EMBL/GenBank/DDBJ databases">
        <authorList>
            <person name="Lefebure T."/>
            <person name="Cornejo O.E."/>
            <person name="Pavinski Bitar P.D."/>
            <person name="Lang P."/>
            <person name="Stanhope M.J."/>
        </authorList>
    </citation>
    <scope>NUCLEOTIDE SEQUENCE [LARGE SCALE GENOMIC DNA]</scope>
    <source>
        <strain evidence="4 5">FA-1</strain>
    </source>
</reference>
<dbReference type="InterPro" id="IPR044911">
    <property type="entry name" value="V-type_ATPase_csu/dsu_dom_3"/>
</dbReference>
<evidence type="ECO:0000256" key="1">
    <source>
        <dbReference type="ARBA" id="ARBA00006709"/>
    </source>
</evidence>
<evidence type="ECO:0000313" key="5">
    <source>
        <dbReference type="Proteomes" id="UP000007815"/>
    </source>
</evidence>
<dbReference type="InterPro" id="IPR002843">
    <property type="entry name" value="ATPase_V0-cplx_csu/dsu"/>
</dbReference>
<dbReference type="PANTHER" id="PTHR38682">
    <property type="entry name" value="V-TYPE ATP SYNTHASE SUBUNIT C"/>
    <property type="match status" value="1"/>
</dbReference>
<dbReference type="Pfam" id="PF01992">
    <property type="entry name" value="vATP-synt_AC39"/>
    <property type="match status" value="1"/>
</dbReference>